<organism evidence="1 2">
    <name type="scientific">Pogonophryne albipinna</name>
    <dbReference type="NCBI Taxonomy" id="1090488"/>
    <lineage>
        <taxon>Eukaryota</taxon>
        <taxon>Metazoa</taxon>
        <taxon>Chordata</taxon>
        <taxon>Craniata</taxon>
        <taxon>Vertebrata</taxon>
        <taxon>Euteleostomi</taxon>
        <taxon>Actinopterygii</taxon>
        <taxon>Neopterygii</taxon>
        <taxon>Teleostei</taxon>
        <taxon>Neoteleostei</taxon>
        <taxon>Acanthomorphata</taxon>
        <taxon>Eupercaria</taxon>
        <taxon>Perciformes</taxon>
        <taxon>Notothenioidei</taxon>
        <taxon>Pogonophryne</taxon>
    </lineage>
</organism>
<comment type="caution">
    <text evidence="1">The sequence shown here is derived from an EMBL/GenBank/DDBJ whole genome shotgun (WGS) entry which is preliminary data.</text>
</comment>
<dbReference type="Proteomes" id="UP001219934">
    <property type="component" value="Unassembled WGS sequence"/>
</dbReference>
<keyword evidence="2" id="KW-1185">Reference proteome</keyword>
<evidence type="ECO:0000313" key="2">
    <source>
        <dbReference type="Proteomes" id="UP001219934"/>
    </source>
</evidence>
<feature type="non-terminal residue" evidence="1">
    <location>
        <position position="1"/>
    </location>
</feature>
<accession>A0AAD6BHK8</accession>
<dbReference type="AlphaFoldDB" id="A0AAD6BHK8"/>
<dbReference type="EMBL" id="JAPTMU010000005">
    <property type="protein sequence ID" value="KAJ4942994.1"/>
    <property type="molecule type" value="Genomic_DNA"/>
</dbReference>
<protein>
    <submittedName>
        <fullName evidence="1">Uncharacterized protein</fullName>
    </submittedName>
</protein>
<reference evidence="1" key="1">
    <citation type="submission" date="2022-11" db="EMBL/GenBank/DDBJ databases">
        <title>Chromosome-level genome of Pogonophryne albipinna.</title>
        <authorList>
            <person name="Jo E."/>
        </authorList>
    </citation>
    <scope>NUCLEOTIDE SEQUENCE</scope>
    <source>
        <strain evidence="1">SGF0006</strain>
        <tissue evidence="1">Muscle</tissue>
    </source>
</reference>
<proteinExistence type="predicted"/>
<sequence length="111" mass="12019">MDRIDPRRLEHQLDTTYPQHEFEQLITSVGVGGESLPPPNNITWATDGNSVLRHPGATPGTLAEPRHGQVQGEQVGICSVPLIASRNRHPCGELGFFCGSVEGGIYICVQC</sequence>
<evidence type="ECO:0000313" key="1">
    <source>
        <dbReference type="EMBL" id="KAJ4942994.1"/>
    </source>
</evidence>
<name>A0AAD6BHK8_9TELE</name>
<gene>
    <name evidence="1" type="ORF">JOQ06_005506</name>
</gene>